<evidence type="ECO:0000259" key="3">
    <source>
        <dbReference type="Pfam" id="PF01408"/>
    </source>
</evidence>
<keyword evidence="6" id="KW-1185">Reference proteome</keyword>
<dbReference type="PANTHER" id="PTHR22604:SF105">
    <property type="entry name" value="TRANS-1,2-DIHYDROBENZENE-1,2-DIOL DEHYDROGENASE"/>
    <property type="match status" value="1"/>
</dbReference>
<dbReference type="InterPro" id="IPR000683">
    <property type="entry name" value="Gfo/Idh/MocA-like_OxRdtase_N"/>
</dbReference>
<protein>
    <recommendedName>
        <fullName evidence="7">Gfo/Idh/MocA-like oxidoreductase N-terminal domain-containing protein</fullName>
    </recommendedName>
</protein>
<dbReference type="GO" id="GO:0016491">
    <property type="term" value="F:oxidoreductase activity"/>
    <property type="evidence" value="ECO:0007669"/>
    <property type="project" value="UniProtKB-KW"/>
</dbReference>
<evidence type="ECO:0000313" key="5">
    <source>
        <dbReference type="EMBL" id="KKC41108.1"/>
    </source>
</evidence>
<evidence type="ECO:0008006" key="7">
    <source>
        <dbReference type="Google" id="ProtNLM"/>
    </source>
</evidence>
<evidence type="ECO:0000256" key="1">
    <source>
        <dbReference type="ARBA" id="ARBA00010928"/>
    </source>
</evidence>
<dbReference type="InterPro" id="IPR055170">
    <property type="entry name" value="GFO_IDH_MocA-like_dom"/>
</dbReference>
<keyword evidence="2" id="KW-0560">Oxidoreductase</keyword>
<sequence>MGWGIVGTSFISTTMADAIKGSPGSRIAAVTGRDAGRLAAFASQHDIATTYGSLDELLADPAVDVVYIGTPNHMHHEGVIAAAKAGKAILSEKSLTRTLAQAGALAEAVRDHDVLFVEGLMYLAHPMYRHLPEMLADVGTIASISGFYAADIWDVVNPQGGGTLYNIGCYPVSLLQFVMQTAFGDAAFADRVVTGSGVRSPKDGNIGHAAISVRFGNGVLATLQSSDMVGMAHDFVIVGDKGTLRFLTNPWLPGTSNRLQFQAYGETAEITLLEDSHDAFHHQVLLMERCVAQGLTQAARPSPRLKDSLEIMGLLAEWEAACG</sequence>
<proteinExistence type="inferred from homology"/>
<dbReference type="Gene3D" id="3.40.50.720">
    <property type="entry name" value="NAD(P)-binding Rossmann-like Domain"/>
    <property type="match status" value="1"/>
</dbReference>
<organism evidence="5 6">
    <name type="scientific">Devosia epidermidihirudinis</name>
    <dbReference type="NCBI Taxonomy" id="1293439"/>
    <lineage>
        <taxon>Bacteria</taxon>
        <taxon>Pseudomonadati</taxon>
        <taxon>Pseudomonadota</taxon>
        <taxon>Alphaproteobacteria</taxon>
        <taxon>Hyphomicrobiales</taxon>
        <taxon>Devosiaceae</taxon>
        <taxon>Devosia</taxon>
    </lineage>
</organism>
<feature type="domain" description="GFO/IDH/MocA-like oxidoreductase" evidence="4">
    <location>
        <begin position="152"/>
        <end position="245"/>
    </location>
</feature>
<dbReference type="Pfam" id="PF22725">
    <property type="entry name" value="GFO_IDH_MocA_C3"/>
    <property type="match status" value="1"/>
</dbReference>
<dbReference type="PANTHER" id="PTHR22604">
    <property type="entry name" value="OXIDOREDUCTASES"/>
    <property type="match status" value="1"/>
</dbReference>
<dbReference type="Gene3D" id="3.30.360.10">
    <property type="entry name" value="Dihydrodipicolinate Reductase, domain 2"/>
    <property type="match status" value="1"/>
</dbReference>
<dbReference type="GO" id="GO:0000166">
    <property type="term" value="F:nucleotide binding"/>
    <property type="evidence" value="ECO:0007669"/>
    <property type="project" value="InterPro"/>
</dbReference>
<evidence type="ECO:0000256" key="2">
    <source>
        <dbReference type="ARBA" id="ARBA00023002"/>
    </source>
</evidence>
<dbReference type="SUPFAM" id="SSF51735">
    <property type="entry name" value="NAD(P)-binding Rossmann-fold domains"/>
    <property type="match status" value="1"/>
</dbReference>
<dbReference type="InterPro" id="IPR036291">
    <property type="entry name" value="NAD(P)-bd_dom_sf"/>
</dbReference>
<dbReference type="STRING" id="1293439.WH87_01995"/>
<evidence type="ECO:0000313" key="6">
    <source>
        <dbReference type="Proteomes" id="UP000033411"/>
    </source>
</evidence>
<dbReference type="AlphaFoldDB" id="A0A0F5QKA7"/>
<dbReference type="PATRIC" id="fig|1293439.3.peg.2764"/>
<feature type="domain" description="Gfo/Idh/MocA-like oxidoreductase N-terminal" evidence="3">
    <location>
        <begin position="2"/>
        <end position="117"/>
    </location>
</feature>
<name>A0A0F5QKA7_9HYPH</name>
<dbReference type="EMBL" id="LANJ01000004">
    <property type="protein sequence ID" value="KKC41108.1"/>
    <property type="molecule type" value="Genomic_DNA"/>
</dbReference>
<comment type="caution">
    <text evidence="5">The sequence shown here is derived from an EMBL/GenBank/DDBJ whole genome shotgun (WGS) entry which is preliminary data.</text>
</comment>
<dbReference type="Pfam" id="PF01408">
    <property type="entry name" value="GFO_IDH_MocA"/>
    <property type="match status" value="1"/>
</dbReference>
<dbReference type="Proteomes" id="UP000033411">
    <property type="component" value="Unassembled WGS sequence"/>
</dbReference>
<reference evidence="5 6" key="1">
    <citation type="submission" date="2015-03" db="EMBL/GenBank/DDBJ databases">
        <authorList>
            <person name="Lepp D."/>
            <person name="Hassan Y.I."/>
            <person name="Li X.-Z."/>
            <person name="Zhou T."/>
        </authorList>
    </citation>
    <scope>NUCLEOTIDE SEQUENCE [LARGE SCALE GENOMIC DNA]</scope>
    <source>
        <strain evidence="5 6">E84</strain>
    </source>
</reference>
<dbReference type="SUPFAM" id="SSF55347">
    <property type="entry name" value="Glyceraldehyde-3-phosphate dehydrogenase-like, C-terminal domain"/>
    <property type="match status" value="1"/>
</dbReference>
<gene>
    <name evidence="5" type="ORF">WH87_01995</name>
</gene>
<dbReference type="InterPro" id="IPR050984">
    <property type="entry name" value="Gfo/Idh/MocA_domain"/>
</dbReference>
<evidence type="ECO:0000259" key="4">
    <source>
        <dbReference type="Pfam" id="PF22725"/>
    </source>
</evidence>
<accession>A0A0F5QKA7</accession>
<comment type="similarity">
    <text evidence="1">Belongs to the Gfo/Idh/MocA family.</text>
</comment>